<keyword evidence="10" id="KW-1185">Reference proteome</keyword>
<evidence type="ECO:0000256" key="8">
    <source>
        <dbReference type="RuleBase" id="RU364068"/>
    </source>
</evidence>
<keyword evidence="6" id="KW-0805">Transcription regulation</keyword>
<dbReference type="InterPro" id="IPR020583">
    <property type="entry name" value="Inositol_monoP_metal-BS"/>
</dbReference>
<evidence type="ECO:0000256" key="1">
    <source>
        <dbReference type="ARBA" id="ARBA00001033"/>
    </source>
</evidence>
<keyword evidence="6" id="KW-0889">Transcription antitermination</keyword>
<dbReference type="PRINTS" id="PR00377">
    <property type="entry name" value="IMPHPHTASES"/>
</dbReference>
<dbReference type="Pfam" id="PF00459">
    <property type="entry name" value="Inositol_P"/>
    <property type="match status" value="1"/>
</dbReference>
<dbReference type="InterPro" id="IPR022337">
    <property type="entry name" value="Inositol_monophosphatase_SuhB"/>
</dbReference>
<name>A0ABV2AAV3_9GAMM</name>
<dbReference type="CDD" id="cd01639">
    <property type="entry name" value="IMPase"/>
    <property type="match status" value="1"/>
</dbReference>
<dbReference type="SUPFAM" id="SSF56655">
    <property type="entry name" value="Carbohydrate phosphatase"/>
    <property type="match status" value="1"/>
</dbReference>
<reference evidence="9 10" key="1">
    <citation type="submission" date="2024-06" db="EMBL/GenBank/DDBJ databases">
        <authorList>
            <person name="Li Z."/>
            <person name="Jiang Y."/>
        </authorList>
    </citation>
    <scope>NUCLEOTIDE SEQUENCE [LARGE SCALE GENOMIC DNA]</scope>
    <source>
        <strain evidence="9 10">HSW-8</strain>
    </source>
</reference>
<dbReference type="InterPro" id="IPR020550">
    <property type="entry name" value="Inositol_monophosphatase_CS"/>
</dbReference>
<dbReference type="EC" id="3.1.3.25" evidence="8"/>
<dbReference type="PANTHER" id="PTHR20854:SF4">
    <property type="entry name" value="INOSITOL-1-MONOPHOSPHATASE-RELATED"/>
    <property type="match status" value="1"/>
</dbReference>
<dbReference type="PROSITE" id="PS00630">
    <property type="entry name" value="IMP_2"/>
    <property type="match status" value="1"/>
</dbReference>
<accession>A0ABV2AAV3</accession>
<keyword evidence="5 8" id="KW-0378">Hydrolase</keyword>
<proteinExistence type="inferred from homology"/>
<comment type="similarity">
    <text evidence="3 8">Belongs to the inositol monophosphatase superfamily.</text>
</comment>
<evidence type="ECO:0000313" key="10">
    <source>
        <dbReference type="Proteomes" id="UP001465331"/>
    </source>
</evidence>
<gene>
    <name evidence="9" type="ORF">ABSH63_10280</name>
</gene>
<evidence type="ECO:0000256" key="2">
    <source>
        <dbReference type="ARBA" id="ARBA00001946"/>
    </source>
</evidence>
<evidence type="ECO:0000256" key="4">
    <source>
        <dbReference type="ARBA" id="ARBA00022723"/>
    </source>
</evidence>
<evidence type="ECO:0000256" key="3">
    <source>
        <dbReference type="ARBA" id="ARBA00009759"/>
    </source>
</evidence>
<protein>
    <recommendedName>
        <fullName evidence="8">Inositol-1-monophosphatase</fullName>
        <ecNumber evidence="8">3.1.3.25</ecNumber>
    </recommendedName>
</protein>
<dbReference type="Proteomes" id="UP001465331">
    <property type="component" value="Unassembled WGS sequence"/>
</dbReference>
<keyword evidence="4 8" id="KW-0479">Metal-binding</keyword>
<dbReference type="RefSeq" id="WP_352889529.1">
    <property type="nucleotide sequence ID" value="NZ_JBEPIJ010000010.1"/>
</dbReference>
<comment type="cofactor">
    <cofactor evidence="2 8">
        <name>Mg(2+)</name>
        <dbReference type="ChEBI" id="CHEBI:18420"/>
    </cofactor>
</comment>
<evidence type="ECO:0000313" key="9">
    <source>
        <dbReference type="EMBL" id="MES0874386.1"/>
    </source>
</evidence>
<evidence type="ECO:0000256" key="7">
    <source>
        <dbReference type="ARBA" id="ARBA00022842"/>
    </source>
</evidence>
<dbReference type="PANTHER" id="PTHR20854">
    <property type="entry name" value="INOSITOL MONOPHOSPHATASE"/>
    <property type="match status" value="1"/>
</dbReference>
<evidence type="ECO:0000256" key="5">
    <source>
        <dbReference type="ARBA" id="ARBA00022801"/>
    </source>
</evidence>
<dbReference type="InterPro" id="IPR000760">
    <property type="entry name" value="Inositol_monophosphatase-like"/>
</dbReference>
<keyword evidence="7 8" id="KW-0460">Magnesium</keyword>
<comment type="catalytic activity">
    <reaction evidence="1 8">
        <text>a myo-inositol phosphate + H2O = myo-inositol + phosphate</text>
        <dbReference type="Rhea" id="RHEA:24056"/>
        <dbReference type="ChEBI" id="CHEBI:15377"/>
        <dbReference type="ChEBI" id="CHEBI:17268"/>
        <dbReference type="ChEBI" id="CHEBI:43474"/>
        <dbReference type="ChEBI" id="CHEBI:84139"/>
        <dbReference type="EC" id="3.1.3.25"/>
    </reaction>
</comment>
<dbReference type="Gene3D" id="3.40.190.80">
    <property type="match status" value="1"/>
</dbReference>
<organism evidence="9 10">
    <name type="scientific">Sinimarinibacterium thermocellulolyticum</name>
    <dbReference type="NCBI Taxonomy" id="3170016"/>
    <lineage>
        <taxon>Bacteria</taxon>
        <taxon>Pseudomonadati</taxon>
        <taxon>Pseudomonadota</taxon>
        <taxon>Gammaproteobacteria</taxon>
        <taxon>Nevskiales</taxon>
        <taxon>Nevskiaceae</taxon>
        <taxon>Sinimarinibacterium</taxon>
    </lineage>
</organism>
<comment type="caution">
    <text evidence="9">The sequence shown here is derived from an EMBL/GenBank/DDBJ whole genome shotgun (WGS) entry which is preliminary data.</text>
</comment>
<dbReference type="PRINTS" id="PR01959">
    <property type="entry name" value="SBIMPHPHTASE"/>
</dbReference>
<dbReference type="PROSITE" id="PS00629">
    <property type="entry name" value="IMP_1"/>
    <property type="match status" value="1"/>
</dbReference>
<evidence type="ECO:0000256" key="6">
    <source>
        <dbReference type="ARBA" id="ARBA00022814"/>
    </source>
</evidence>
<keyword evidence="6" id="KW-0804">Transcription</keyword>
<sequence length="266" mass="28725">MHPLVNIAVMAARAAGNFIMRNFDRADALSVERKARNDFVTQIDRGAEAEIIRHIRKAYPDHAILAEESGALEGRRGASEVTWIIDPLDGTTNFLHRIPHFAVSIGIQVRDRLEHGVIYAPCTQDLYTASRGAGAVLNSRRIRVSSCRDLGQALIGTGVPLREEYLAHYATMLCNVARETAGIRRAGSAALDLAYVAAGRLEGFWEYNLKPWDMAAGIVLVQEAGGAVRELEGGADVLTSGHILAGTVPLIDQLAALLPPRRAAAA</sequence>
<dbReference type="Gene3D" id="3.30.540.10">
    <property type="entry name" value="Fructose-1,6-Bisphosphatase, subunit A, domain 1"/>
    <property type="match status" value="1"/>
</dbReference>
<dbReference type="EMBL" id="JBEPIJ010000010">
    <property type="protein sequence ID" value="MES0874386.1"/>
    <property type="molecule type" value="Genomic_DNA"/>
</dbReference>
<dbReference type="InterPro" id="IPR033942">
    <property type="entry name" value="IMPase"/>
</dbReference>
<dbReference type="GO" id="GO:0016787">
    <property type="term" value="F:hydrolase activity"/>
    <property type="evidence" value="ECO:0007669"/>
    <property type="project" value="UniProtKB-KW"/>
</dbReference>